<comment type="similarity">
    <text evidence="1">Belongs to the peptidase C40 family.</text>
</comment>
<evidence type="ECO:0000313" key="8">
    <source>
        <dbReference type="Proteomes" id="UP001228376"/>
    </source>
</evidence>
<name>A0ABU5CFW1_9BACI</name>
<dbReference type="InterPro" id="IPR051202">
    <property type="entry name" value="Peptidase_C40"/>
</dbReference>
<dbReference type="PANTHER" id="PTHR47053:SF1">
    <property type="entry name" value="MUREIN DD-ENDOPEPTIDASE MEPH-RELATED"/>
    <property type="match status" value="1"/>
</dbReference>
<feature type="compositionally biased region" description="Low complexity" evidence="5">
    <location>
        <begin position="39"/>
        <end position="103"/>
    </location>
</feature>
<dbReference type="SUPFAM" id="SSF54001">
    <property type="entry name" value="Cysteine proteinases"/>
    <property type="match status" value="1"/>
</dbReference>
<dbReference type="EMBL" id="JAROCA020000001">
    <property type="protein sequence ID" value="MDY0405199.1"/>
    <property type="molecule type" value="Genomic_DNA"/>
</dbReference>
<protein>
    <submittedName>
        <fullName evidence="7">NlpC/P60 family protein</fullName>
    </submittedName>
</protein>
<organism evidence="7 8">
    <name type="scientific">Tigheibacillus jepli</name>
    <dbReference type="NCBI Taxonomy" id="3035914"/>
    <lineage>
        <taxon>Bacteria</taxon>
        <taxon>Bacillati</taxon>
        <taxon>Bacillota</taxon>
        <taxon>Bacilli</taxon>
        <taxon>Bacillales</taxon>
        <taxon>Bacillaceae</taxon>
        <taxon>Tigheibacillus</taxon>
    </lineage>
</organism>
<keyword evidence="3" id="KW-0378">Hydrolase</keyword>
<evidence type="ECO:0000256" key="1">
    <source>
        <dbReference type="ARBA" id="ARBA00007074"/>
    </source>
</evidence>
<dbReference type="Gene3D" id="3.90.1720.10">
    <property type="entry name" value="endopeptidase domain like (from Nostoc punctiforme)"/>
    <property type="match status" value="1"/>
</dbReference>
<comment type="caution">
    <text evidence="7">The sequence shown here is derived from an EMBL/GenBank/DDBJ whole genome shotgun (WGS) entry which is preliminary data.</text>
</comment>
<accession>A0ABU5CFW1</accession>
<proteinExistence type="inferred from homology"/>
<keyword evidence="8" id="KW-1185">Reference proteome</keyword>
<dbReference type="RefSeq" id="WP_320384448.1">
    <property type="nucleotide sequence ID" value="NZ_JAROCA020000001.1"/>
</dbReference>
<keyword evidence="2" id="KW-0645">Protease</keyword>
<evidence type="ECO:0000313" key="7">
    <source>
        <dbReference type="EMBL" id="MDY0405199.1"/>
    </source>
</evidence>
<dbReference type="InterPro" id="IPR038765">
    <property type="entry name" value="Papain-like_cys_pep_sf"/>
</dbReference>
<dbReference type="PROSITE" id="PS51935">
    <property type="entry name" value="NLPC_P60"/>
    <property type="match status" value="1"/>
</dbReference>
<evidence type="ECO:0000256" key="3">
    <source>
        <dbReference type="ARBA" id="ARBA00022801"/>
    </source>
</evidence>
<evidence type="ECO:0000256" key="4">
    <source>
        <dbReference type="ARBA" id="ARBA00022807"/>
    </source>
</evidence>
<evidence type="ECO:0000259" key="6">
    <source>
        <dbReference type="PROSITE" id="PS51935"/>
    </source>
</evidence>
<gene>
    <name evidence="7" type="ORF">P5G51_007080</name>
</gene>
<dbReference type="InterPro" id="IPR000064">
    <property type="entry name" value="NLP_P60_dom"/>
</dbReference>
<dbReference type="Pfam" id="PF00877">
    <property type="entry name" value="NLPC_P60"/>
    <property type="match status" value="1"/>
</dbReference>
<sequence length="222" mass="22425">MDQKKDTLKIKDSKLASLESEVKDSIAKATAPAPEVEVASATASNDNAASNGVQRAAQKATTSASKSNVSSSNSSASSKRTAAAPSSKNTAKAATSSNAKSPAHGGSAISAAYSVVGTPYVWGGKSPGGFDCSGLVSWAYSQAGISIPSSTAALSGYGTSVSYANAKPGDLVFFDTYKKDGHVGIYLGGGKFIGAQDSGVGVASISNPYWSKVFKGHVQRIN</sequence>
<feature type="region of interest" description="Disordered" evidence="5">
    <location>
        <begin position="21"/>
        <end position="105"/>
    </location>
</feature>
<reference evidence="7 8" key="1">
    <citation type="submission" date="2023-10" db="EMBL/GenBank/DDBJ databases">
        <title>179-bfca-hs.</title>
        <authorList>
            <person name="Miliotis G."/>
            <person name="Sengupta P."/>
            <person name="Hameed A."/>
            <person name="Chuvochina M."/>
            <person name="Mcdonagh F."/>
            <person name="Simpson A.C."/>
            <person name="Singh N.K."/>
            <person name="Rekha P.D."/>
            <person name="Raman K."/>
            <person name="Hugenholtz P."/>
            <person name="Venkateswaran K."/>
        </authorList>
    </citation>
    <scope>NUCLEOTIDE SEQUENCE [LARGE SCALE GENOMIC DNA]</scope>
    <source>
        <strain evidence="7 8">179-BFC-A-HS</strain>
    </source>
</reference>
<dbReference type="PANTHER" id="PTHR47053">
    <property type="entry name" value="MUREIN DD-ENDOPEPTIDASE MEPH-RELATED"/>
    <property type="match status" value="1"/>
</dbReference>
<dbReference type="Proteomes" id="UP001228376">
    <property type="component" value="Unassembled WGS sequence"/>
</dbReference>
<evidence type="ECO:0000256" key="2">
    <source>
        <dbReference type="ARBA" id="ARBA00022670"/>
    </source>
</evidence>
<evidence type="ECO:0000256" key="5">
    <source>
        <dbReference type="SAM" id="MobiDB-lite"/>
    </source>
</evidence>
<keyword evidence="4" id="KW-0788">Thiol protease</keyword>
<feature type="domain" description="NlpC/P60" evidence="6">
    <location>
        <begin position="102"/>
        <end position="221"/>
    </location>
</feature>